<evidence type="ECO:0000256" key="2">
    <source>
        <dbReference type="ARBA" id="ARBA00023015"/>
    </source>
</evidence>
<dbReference type="Gene3D" id="1.10.10.10">
    <property type="entry name" value="Winged helix-like DNA-binding domain superfamily/Winged helix DNA-binding domain"/>
    <property type="match status" value="1"/>
</dbReference>
<dbReference type="Gene3D" id="3.40.50.1360">
    <property type="match status" value="1"/>
</dbReference>
<sequence length="252" mass="27988">MLSQPRFDEIMRRLTLQQRVSVLELAEALHVSDETIRRDLKGLEELGKLRRIHGGAILPNTSTEQPLGVRSRIRPQEKARIAQKALGLIRDGMSIFLDTGTTTQALAARLDRFGSLNLFTNSLDIAQLLNQTSDNRVTLVPGSVRRNDSALIGSHTLAFVEQFHFDIAFMGIGGIDLEVGFMDYEEPEALLRRLLCSHAKQRVILADSGKVGLRTFIRTIPFDQVDCLVTSKPLPDAFAVCLEQANVTVLTP</sequence>
<dbReference type="Pfam" id="PF00455">
    <property type="entry name" value="DeoRC"/>
    <property type="match status" value="1"/>
</dbReference>
<dbReference type="InterPro" id="IPR018356">
    <property type="entry name" value="Tscrpt_reg_HTH_DeoR_CS"/>
</dbReference>
<dbReference type="PROSITE" id="PS51000">
    <property type="entry name" value="HTH_DEOR_2"/>
    <property type="match status" value="1"/>
</dbReference>
<evidence type="ECO:0000259" key="5">
    <source>
        <dbReference type="PROSITE" id="PS51000"/>
    </source>
</evidence>
<dbReference type="RefSeq" id="WP_131183897.1">
    <property type="nucleotide sequence ID" value="NZ_QJUO01000007.1"/>
</dbReference>
<feature type="domain" description="HTH deoR-type" evidence="5">
    <location>
        <begin position="3"/>
        <end position="58"/>
    </location>
</feature>
<keyword evidence="1" id="KW-0678">Repressor</keyword>
<organism evidence="6 7">
    <name type="scientific">Stutzerimonas kirkiae</name>
    <dbReference type="NCBI Taxonomy" id="2211392"/>
    <lineage>
        <taxon>Bacteria</taxon>
        <taxon>Pseudomonadati</taxon>
        <taxon>Pseudomonadota</taxon>
        <taxon>Gammaproteobacteria</taxon>
        <taxon>Pseudomonadales</taxon>
        <taxon>Pseudomonadaceae</taxon>
        <taxon>Stutzerimonas</taxon>
    </lineage>
</organism>
<dbReference type="InterPro" id="IPR050313">
    <property type="entry name" value="Carb_Metab_HTH_regulators"/>
</dbReference>
<keyword evidence="4" id="KW-0804">Transcription</keyword>
<evidence type="ECO:0000313" key="6">
    <source>
        <dbReference type="EMBL" id="TBU98879.1"/>
    </source>
</evidence>
<proteinExistence type="predicted"/>
<dbReference type="PRINTS" id="PR00037">
    <property type="entry name" value="HTHLACR"/>
</dbReference>
<keyword evidence="7" id="KW-1185">Reference proteome</keyword>
<dbReference type="InterPro" id="IPR001034">
    <property type="entry name" value="DeoR_HTH"/>
</dbReference>
<keyword evidence="3" id="KW-0238">DNA-binding</keyword>
<dbReference type="Pfam" id="PF08220">
    <property type="entry name" value="HTH_DeoR"/>
    <property type="match status" value="1"/>
</dbReference>
<reference evidence="6 7" key="1">
    <citation type="submission" date="2018-06" db="EMBL/GenBank/DDBJ databases">
        <title>Three novel Pseudomonas species isolated from symptomatic oak.</title>
        <authorList>
            <person name="Bueno-Gonzalez V."/>
            <person name="Brady C."/>
        </authorList>
    </citation>
    <scope>NUCLEOTIDE SEQUENCE [LARGE SCALE GENOMIC DNA]</scope>
    <source>
        <strain evidence="6 7">P17C</strain>
    </source>
</reference>
<accession>A0A4Q9RCH1</accession>
<keyword evidence="2" id="KW-0805">Transcription regulation</keyword>
<dbReference type="InterPro" id="IPR037171">
    <property type="entry name" value="NagB/RpiA_transferase-like"/>
</dbReference>
<dbReference type="InterPro" id="IPR014036">
    <property type="entry name" value="DeoR-like_C"/>
</dbReference>
<dbReference type="SUPFAM" id="SSF100950">
    <property type="entry name" value="NagB/RpiA/CoA transferase-like"/>
    <property type="match status" value="1"/>
</dbReference>
<dbReference type="SMART" id="SM01134">
    <property type="entry name" value="DeoRC"/>
    <property type="match status" value="1"/>
</dbReference>
<dbReference type="SUPFAM" id="SSF46785">
    <property type="entry name" value="Winged helix' DNA-binding domain"/>
    <property type="match status" value="1"/>
</dbReference>
<gene>
    <name evidence="6" type="ORF">DNJ96_03980</name>
</gene>
<dbReference type="PANTHER" id="PTHR30363">
    <property type="entry name" value="HTH-TYPE TRANSCRIPTIONAL REGULATOR SRLR-RELATED"/>
    <property type="match status" value="1"/>
</dbReference>
<evidence type="ECO:0000313" key="7">
    <source>
        <dbReference type="Proteomes" id="UP000292639"/>
    </source>
</evidence>
<evidence type="ECO:0000256" key="1">
    <source>
        <dbReference type="ARBA" id="ARBA00022491"/>
    </source>
</evidence>
<protein>
    <submittedName>
        <fullName evidence="6">DeoR/GlpR transcriptional regulator</fullName>
    </submittedName>
</protein>
<dbReference type="OrthoDB" id="5685843at2"/>
<dbReference type="AlphaFoldDB" id="A0A4Q9RCH1"/>
<dbReference type="Proteomes" id="UP000292639">
    <property type="component" value="Unassembled WGS sequence"/>
</dbReference>
<dbReference type="InterPro" id="IPR036390">
    <property type="entry name" value="WH_DNA-bd_sf"/>
</dbReference>
<dbReference type="SMART" id="SM00420">
    <property type="entry name" value="HTH_DEOR"/>
    <property type="match status" value="1"/>
</dbReference>
<evidence type="ECO:0000256" key="4">
    <source>
        <dbReference type="ARBA" id="ARBA00023163"/>
    </source>
</evidence>
<dbReference type="PANTHER" id="PTHR30363:SF4">
    <property type="entry name" value="GLYCEROL-3-PHOSPHATE REGULON REPRESSOR"/>
    <property type="match status" value="1"/>
</dbReference>
<dbReference type="GO" id="GO:0003677">
    <property type="term" value="F:DNA binding"/>
    <property type="evidence" value="ECO:0007669"/>
    <property type="project" value="UniProtKB-KW"/>
</dbReference>
<comment type="caution">
    <text evidence="6">The sequence shown here is derived from an EMBL/GenBank/DDBJ whole genome shotgun (WGS) entry which is preliminary data.</text>
</comment>
<evidence type="ECO:0000256" key="3">
    <source>
        <dbReference type="ARBA" id="ARBA00023125"/>
    </source>
</evidence>
<name>A0A4Q9RCH1_9GAMM</name>
<dbReference type="GO" id="GO:0003700">
    <property type="term" value="F:DNA-binding transcription factor activity"/>
    <property type="evidence" value="ECO:0007669"/>
    <property type="project" value="InterPro"/>
</dbReference>
<dbReference type="PROSITE" id="PS00894">
    <property type="entry name" value="HTH_DEOR_1"/>
    <property type="match status" value="1"/>
</dbReference>
<dbReference type="EMBL" id="QJUP01000003">
    <property type="protein sequence ID" value="TBU98879.1"/>
    <property type="molecule type" value="Genomic_DNA"/>
</dbReference>
<dbReference type="InterPro" id="IPR036388">
    <property type="entry name" value="WH-like_DNA-bd_sf"/>
</dbReference>